<accession>A0A4S8MYB7</accession>
<proteinExistence type="predicted"/>
<dbReference type="AlphaFoldDB" id="A0A4S8MYB7"/>
<dbReference type="OrthoDB" id="2418900at2759"/>
<name>A0A4S8MYB7_DENBC</name>
<organism evidence="1 2">
    <name type="scientific">Dendrothele bispora (strain CBS 962.96)</name>
    <dbReference type="NCBI Taxonomy" id="1314807"/>
    <lineage>
        <taxon>Eukaryota</taxon>
        <taxon>Fungi</taxon>
        <taxon>Dikarya</taxon>
        <taxon>Basidiomycota</taxon>
        <taxon>Agaricomycotina</taxon>
        <taxon>Agaricomycetes</taxon>
        <taxon>Agaricomycetidae</taxon>
        <taxon>Agaricales</taxon>
        <taxon>Agaricales incertae sedis</taxon>
        <taxon>Dendrothele</taxon>
    </lineage>
</organism>
<evidence type="ECO:0000313" key="2">
    <source>
        <dbReference type="Proteomes" id="UP000297245"/>
    </source>
</evidence>
<dbReference type="Pfam" id="PF18759">
    <property type="entry name" value="Plavaka"/>
    <property type="match status" value="1"/>
</dbReference>
<protein>
    <submittedName>
        <fullName evidence="1">Uncharacterized protein</fullName>
    </submittedName>
</protein>
<sequence>MTTLDFSLTDNDDSVYPSTGTLKHSLPAHRDGIHIVEFGGQAGAAIFGPDSAEPIPTFRDSSHGFAKYQSLIPGSAYNKWAPFQSRIDWQVAQWAKMRGTGSTAFSDLLDIDGVPEALGLSYRNSNELDKIIDTLPMRRPAFTRKEVVMAGESFDVYKRDILDCIRALYGSPEHAQYLSFTPERHYSDPDQTSRLYHDLHTGKWWWNTQVALEKECPGATIIPVIISTDKTQVTLFRNKSAYPVYLTIGNLPKEIRRKPSQQGQILLAYLPTTKLEHISNKAARRRAVNNLFHACMGDILAPLKHAGAEGTIMQSGDGVKRRCHPILASYVSDYPEQVLVTCGYYNDSPVCMTKKNCLGNYPCDSPFRDPDKAMAAVKLFDLDKDSWIEACRDANMKPVQHPFWEDLPYVDIFRSITPDILHQMHQGIMKHLIGWLTEICGADEIDARIRRLPPSHGIRHFHKGISSLSRVTGQEHKQICAFLLGVATDIPSLSLQQSKALMTATRALVDFLYLACYPVHSDTSLTSLEGCLETFHSHKSIFTELNVRNNFNLPKLHSLCHYVRAIKLYGTTDNYSTETTERLHIDFAKDAYSASNKKDEYSQMTKWLERREKVLYHSNYVTWRITSPELLMQDHSSEQRFDFPGALRTLDDMTCPLTQHLTRHPTVKSVPLSHIEAQSPDGYGATQFALALRRFVAQFRHPELTAFQVLEMADFISLPFTKLSVWHRVKFLNNDLYDTKTLDMISAYPRRYVGTRVIQNSRFDAALIRYSNVQSTGGYLTGTRIGQVRVIFTLPENQLYKLFPPDIVPPGHLAYVEWFTPFSQTESGMYRVKRQMTRDGTVHASVVPLSMILHSVQLFPKWGGSVPVEWTREMVLEQAPSVLLSPYRDIHTYFNIS</sequence>
<keyword evidence="2" id="KW-1185">Reference proteome</keyword>
<dbReference type="InterPro" id="IPR041078">
    <property type="entry name" value="Plavaka"/>
</dbReference>
<dbReference type="Proteomes" id="UP000297245">
    <property type="component" value="Unassembled WGS sequence"/>
</dbReference>
<reference evidence="1 2" key="1">
    <citation type="journal article" date="2019" name="Nat. Ecol. Evol.">
        <title>Megaphylogeny resolves global patterns of mushroom evolution.</title>
        <authorList>
            <person name="Varga T."/>
            <person name="Krizsan K."/>
            <person name="Foldi C."/>
            <person name="Dima B."/>
            <person name="Sanchez-Garcia M."/>
            <person name="Sanchez-Ramirez S."/>
            <person name="Szollosi G.J."/>
            <person name="Szarkandi J.G."/>
            <person name="Papp V."/>
            <person name="Albert L."/>
            <person name="Andreopoulos W."/>
            <person name="Angelini C."/>
            <person name="Antonin V."/>
            <person name="Barry K.W."/>
            <person name="Bougher N.L."/>
            <person name="Buchanan P."/>
            <person name="Buyck B."/>
            <person name="Bense V."/>
            <person name="Catcheside P."/>
            <person name="Chovatia M."/>
            <person name="Cooper J."/>
            <person name="Damon W."/>
            <person name="Desjardin D."/>
            <person name="Finy P."/>
            <person name="Geml J."/>
            <person name="Haridas S."/>
            <person name="Hughes K."/>
            <person name="Justo A."/>
            <person name="Karasinski D."/>
            <person name="Kautmanova I."/>
            <person name="Kiss B."/>
            <person name="Kocsube S."/>
            <person name="Kotiranta H."/>
            <person name="LaButti K.M."/>
            <person name="Lechner B.E."/>
            <person name="Liimatainen K."/>
            <person name="Lipzen A."/>
            <person name="Lukacs Z."/>
            <person name="Mihaltcheva S."/>
            <person name="Morgado L.N."/>
            <person name="Niskanen T."/>
            <person name="Noordeloos M.E."/>
            <person name="Ohm R.A."/>
            <person name="Ortiz-Santana B."/>
            <person name="Ovrebo C."/>
            <person name="Racz N."/>
            <person name="Riley R."/>
            <person name="Savchenko A."/>
            <person name="Shiryaev A."/>
            <person name="Soop K."/>
            <person name="Spirin V."/>
            <person name="Szebenyi C."/>
            <person name="Tomsovsky M."/>
            <person name="Tulloss R.E."/>
            <person name="Uehling J."/>
            <person name="Grigoriev I.V."/>
            <person name="Vagvolgyi C."/>
            <person name="Papp T."/>
            <person name="Martin F.M."/>
            <person name="Miettinen O."/>
            <person name="Hibbett D.S."/>
            <person name="Nagy L.G."/>
        </authorList>
    </citation>
    <scope>NUCLEOTIDE SEQUENCE [LARGE SCALE GENOMIC DNA]</scope>
    <source>
        <strain evidence="1 2">CBS 962.96</strain>
    </source>
</reference>
<dbReference type="EMBL" id="ML179035">
    <property type="protein sequence ID" value="THV08111.1"/>
    <property type="molecule type" value="Genomic_DNA"/>
</dbReference>
<gene>
    <name evidence="1" type="ORF">K435DRAFT_641072</name>
</gene>
<evidence type="ECO:0000313" key="1">
    <source>
        <dbReference type="EMBL" id="THV08111.1"/>
    </source>
</evidence>